<protein>
    <submittedName>
        <fullName evidence="2">Uncharacterized protein</fullName>
    </submittedName>
</protein>
<evidence type="ECO:0000313" key="3">
    <source>
        <dbReference type="Proteomes" id="UP000603227"/>
    </source>
</evidence>
<dbReference type="EMBL" id="BNAT01000003">
    <property type="protein sequence ID" value="GHH83433.1"/>
    <property type="molecule type" value="Genomic_DNA"/>
</dbReference>
<gene>
    <name evidence="2" type="ORF">GCM10017771_10010</name>
</gene>
<name>A0A919GG49_9ACTN</name>
<accession>A0A919GG49</accession>
<comment type="caution">
    <text evidence="2">The sequence shown here is derived from an EMBL/GenBank/DDBJ whole genome shotgun (WGS) entry which is preliminary data.</text>
</comment>
<proteinExistence type="predicted"/>
<evidence type="ECO:0000313" key="2">
    <source>
        <dbReference type="EMBL" id="GHH83433.1"/>
    </source>
</evidence>
<feature type="compositionally biased region" description="Basic residues" evidence="1">
    <location>
        <begin position="55"/>
        <end position="65"/>
    </location>
</feature>
<sequence length="101" mass="10815">MPGAFRDFLTLLGGVGAKAGTWAGVDRLPGGRCWAGVGFAHRRIPGAAAPTLPHSRLRSNGRYPHRPSGTIARSYGTLTPECRILAVVRRHPHSDGRPELP</sequence>
<dbReference type="Proteomes" id="UP000603227">
    <property type="component" value="Unassembled WGS sequence"/>
</dbReference>
<feature type="region of interest" description="Disordered" evidence="1">
    <location>
        <begin position="50"/>
        <end position="74"/>
    </location>
</feature>
<evidence type="ECO:0000256" key="1">
    <source>
        <dbReference type="SAM" id="MobiDB-lite"/>
    </source>
</evidence>
<organism evidence="2 3">
    <name type="scientific">Streptomyces capitiformicae</name>
    <dbReference type="NCBI Taxonomy" id="2014920"/>
    <lineage>
        <taxon>Bacteria</taxon>
        <taxon>Bacillati</taxon>
        <taxon>Actinomycetota</taxon>
        <taxon>Actinomycetes</taxon>
        <taxon>Kitasatosporales</taxon>
        <taxon>Streptomycetaceae</taxon>
        <taxon>Streptomyces</taxon>
    </lineage>
</organism>
<reference evidence="2" key="1">
    <citation type="journal article" date="2014" name="Int. J. Syst. Evol. Microbiol.">
        <title>Complete genome sequence of Corynebacterium casei LMG S-19264T (=DSM 44701T), isolated from a smear-ripened cheese.</title>
        <authorList>
            <consortium name="US DOE Joint Genome Institute (JGI-PGF)"/>
            <person name="Walter F."/>
            <person name="Albersmeier A."/>
            <person name="Kalinowski J."/>
            <person name="Ruckert C."/>
        </authorList>
    </citation>
    <scope>NUCLEOTIDE SEQUENCE</scope>
    <source>
        <strain evidence="2">CGMCC 4.7403</strain>
    </source>
</reference>
<dbReference type="AlphaFoldDB" id="A0A919GG49"/>
<keyword evidence="3" id="KW-1185">Reference proteome</keyword>
<reference evidence="2" key="2">
    <citation type="submission" date="2020-09" db="EMBL/GenBank/DDBJ databases">
        <authorList>
            <person name="Sun Q."/>
            <person name="Zhou Y."/>
        </authorList>
    </citation>
    <scope>NUCLEOTIDE SEQUENCE</scope>
    <source>
        <strain evidence="2">CGMCC 4.7403</strain>
    </source>
</reference>